<dbReference type="EMBL" id="JBEDUW010000180">
    <property type="protein sequence ID" value="KAK9904626.1"/>
    <property type="molecule type" value="Genomic_DNA"/>
</dbReference>
<keyword evidence="4" id="KW-0067">ATP-binding</keyword>
<evidence type="ECO:0000256" key="4">
    <source>
        <dbReference type="ARBA" id="ARBA00022840"/>
    </source>
</evidence>
<proteinExistence type="predicted"/>
<organism evidence="8 9">
    <name type="scientific">Rubus argutus</name>
    <name type="common">Southern blackberry</name>
    <dbReference type="NCBI Taxonomy" id="59490"/>
    <lineage>
        <taxon>Eukaryota</taxon>
        <taxon>Viridiplantae</taxon>
        <taxon>Streptophyta</taxon>
        <taxon>Embryophyta</taxon>
        <taxon>Tracheophyta</taxon>
        <taxon>Spermatophyta</taxon>
        <taxon>Magnoliopsida</taxon>
        <taxon>eudicotyledons</taxon>
        <taxon>Gunneridae</taxon>
        <taxon>Pentapetalae</taxon>
        <taxon>rosids</taxon>
        <taxon>fabids</taxon>
        <taxon>Rosales</taxon>
        <taxon>Rosaceae</taxon>
        <taxon>Rosoideae</taxon>
        <taxon>Rosoideae incertae sedis</taxon>
        <taxon>Rubus</taxon>
    </lineage>
</organism>
<dbReference type="Gene3D" id="3.40.50.300">
    <property type="entry name" value="P-loop containing nucleotide triphosphate hydrolases"/>
    <property type="match status" value="1"/>
</dbReference>
<dbReference type="PANTHER" id="PTHR43499:SF1">
    <property type="entry name" value="ABC TRANSPORTER I FAMILY MEMBER 1"/>
    <property type="match status" value="1"/>
</dbReference>
<dbReference type="GO" id="GO:0022857">
    <property type="term" value="F:transmembrane transporter activity"/>
    <property type="evidence" value="ECO:0007669"/>
    <property type="project" value="InterPro"/>
</dbReference>
<dbReference type="InterPro" id="IPR005895">
    <property type="entry name" value="ABC_transptr_haem_export_CcmA"/>
</dbReference>
<gene>
    <name evidence="8" type="ORF">M0R45_000518</name>
</gene>
<feature type="domain" description="ABC transporter" evidence="7">
    <location>
        <begin position="427"/>
        <end position="530"/>
    </location>
</feature>
<dbReference type="PANTHER" id="PTHR43499">
    <property type="entry name" value="ABC TRANSPORTER I FAMILY MEMBER 1"/>
    <property type="match status" value="1"/>
</dbReference>
<keyword evidence="3" id="KW-0201">Cytochrome c-type biogenesis</keyword>
<evidence type="ECO:0000313" key="8">
    <source>
        <dbReference type="EMBL" id="KAK9904626.1"/>
    </source>
</evidence>
<sequence length="559" mass="62381">MTTYAEVESVTLGPLHYDNMTASTEEVQVDGYPVFDYSDHGTEGLSDYDVFGNTTGSVSDIATFEEKDHLEIGVADIIGEVEVDLYYEEVDEEAEAQFDIEALEENGQPEIEAAENIIDNDYVDNDYEELSLISVLIGSTTFSHVKKGNSLTSNRVIPIHHQSLPTTQLNASPDVPCSTAHNFQDIPFSWNWNKEPWHSAMSCFRKSSLHHLTGLEASAEDETQEKRGATVAVCQQPVLTNNLNAGLIVPASFHERLSSWSWITESCHSEMNSLQNGLYEAESQEMSGAGRTLEESPWIPQWAYSYGSFTTFDPNKNRYVDDAEVVTPQPHHLYGNFTTDEKIPIKNLLHPATPRRKTGGGVFISEAQSKKCLWLVQRLATVVRSEAVVPAFAPGNSGHHFSEFRKPPLPRLLLNNVSCMRNAQQILRHVNATVHDGGALVLMGTNGSGKTTFLRMLAGFSKPSAGQVLWNGHDITDSGVFHQYKLQLNWLSLKDAVKEKFTVLDNVQWFEVLEGKMGNSLPALELMGLADWQRRRRECCQWGSGKGCSLRDMLDRSDF</sequence>
<keyword evidence="1" id="KW-0813">Transport</keyword>
<keyword evidence="6" id="KW-0472">Membrane</keyword>
<evidence type="ECO:0000259" key="7">
    <source>
        <dbReference type="Pfam" id="PF00005"/>
    </source>
</evidence>
<reference evidence="8 9" key="1">
    <citation type="journal article" date="2023" name="G3 (Bethesda)">
        <title>A chromosome-length genome assembly and annotation of blackberry (Rubus argutus, cv. 'Hillquist').</title>
        <authorList>
            <person name="Bruna T."/>
            <person name="Aryal R."/>
            <person name="Dudchenko O."/>
            <person name="Sargent D.J."/>
            <person name="Mead D."/>
            <person name="Buti M."/>
            <person name="Cavallini A."/>
            <person name="Hytonen T."/>
            <person name="Andres J."/>
            <person name="Pham M."/>
            <person name="Weisz D."/>
            <person name="Mascagni F."/>
            <person name="Usai G."/>
            <person name="Natali L."/>
            <person name="Bassil N."/>
            <person name="Fernandez G.E."/>
            <person name="Lomsadze A."/>
            <person name="Armour M."/>
            <person name="Olukolu B."/>
            <person name="Poorten T."/>
            <person name="Britton C."/>
            <person name="Davik J."/>
            <person name="Ashrafi H."/>
            <person name="Aiden E.L."/>
            <person name="Borodovsky M."/>
            <person name="Worthington M."/>
        </authorList>
    </citation>
    <scope>NUCLEOTIDE SEQUENCE [LARGE SCALE GENOMIC DNA]</scope>
    <source>
        <strain evidence="8">PI 553951</strain>
    </source>
</reference>
<dbReference type="GO" id="GO:0017004">
    <property type="term" value="P:cytochrome complex assembly"/>
    <property type="evidence" value="ECO:0007669"/>
    <property type="project" value="UniProtKB-KW"/>
</dbReference>
<evidence type="ECO:0000256" key="3">
    <source>
        <dbReference type="ARBA" id="ARBA00022748"/>
    </source>
</evidence>
<dbReference type="GO" id="GO:0016887">
    <property type="term" value="F:ATP hydrolysis activity"/>
    <property type="evidence" value="ECO:0007669"/>
    <property type="project" value="InterPro"/>
</dbReference>
<dbReference type="SUPFAM" id="SSF52540">
    <property type="entry name" value="P-loop containing nucleoside triphosphate hydrolases"/>
    <property type="match status" value="1"/>
</dbReference>
<accession>A0AAW1VPW1</accession>
<dbReference type="InterPro" id="IPR027417">
    <property type="entry name" value="P-loop_NTPase"/>
</dbReference>
<dbReference type="InterPro" id="IPR003439">
    <property type="entry name" value="ABC_transporter-like_ATP-bd"/>
</dbReference>
<dbReference type="AlphaFoldDB" id="A0AAW1VPW1"/>
<evidence type="ECO:0000256" key="6">
    <source>
        <dbReference type="ARBA" id="ARBA00023136"/>
    </source>
</evidence>
<evidence type="ECO:0000256" key="2">
    <source>
        <dbReference type="ARBA" id="ARBA00022741"/>
    </source>
</evidence>
<dbReference type="GO" id="GO:0005524">
    <property type="term" value="F:ATP binding"/>
    <property type="evidence" value="ECO:0007669"/>
    <property type="project" value="UniProtKB-KW"/>
</dbReference>
<dbReference type="Pfam" id="PF00005">
    <property type="entry name" value="ABC_tran"/>
    <property type="match status" value="1"/>
</dbReference>
<evidence type="ECO:0000256" key="1">
    <source>
        <dbReference type="ARBA" id="ARBA00022448"/>
    </source>
</evidence>
<dbReference type="Proteomes" id="UP001457282">
    <property type="component" value="Unassembled WGS sequence"/>
</dbReference>
<protein>
    <recommendedName>
        <fullName evidence="7">ABC transporter domain-containing protein</fullName>
    </recommendedName>
</protein>
<keyword evidence="2" id="KW-0547">Nucleotide-binding</keyword>
<keyword evidence="5" id="KW-1278">Translocase</keyword>
<evidence type="ECO:0000256" key="5">
    <source>
        <dbReference type="ARBA" id="ARBA00022967"/>
    </source>
</evidence>
<comment type="caution">
    <text evidence="8">The sequence shown here is derived from an EMBL/GenBank/DDBJ whole genome shotgun (WGS) entry which is preliminary data.</text>
</comment>
<evidence type="ECO:0000313" key="9">
    <source>
        <dbReference type="Proteomes" id="UP001457282"/>
    </source>
</evidence>
<name>A0AAW1VPW1_RUBAR</name>
<keyword evidence="9" id="KW-1185">Reference proteome</keyword>